<feature type="compositionally biased region" description="Low complexity" evidence="1">
    <location>
        <begin position="96"/>
        <end position="115"/>
    </location>
</feature>
<keyword evidence="3" id="KW-1185">Reference proteome</keyword>
<comment type="caution">
    <text evidence="2">The sequence shown here is derived from an EMBL/GenBank/DDBJ whole genome shotgun (WGS) entry which is preliminary data.</text>
</comment>
<feature type="region of interest" description="Disordered" evidence="1">
    <location>
        <begin position="1"/>
        <end position="127"/>
    </location>
</feature>
<sequence>MAATNGDDLPPYNTLFREEEPPAPTETNTNIRRRYTTITLREIYYPSGCPCHPPEQPDKKGKRKQHDHPPNHFRIDDALDGPMWLGHARPTLAERTPSQSSAVSSSNSSTTSSKTRPWNWFHRRTSS</sequence>
<evidence type="ECO:0000313" key="2">
    <source>
        <dbReference type="EMBL" id="KAK5057228.1"/>
    </source>
</evidence>
<evidence type="ECO:0000256" key="1">
    <source>
        <dbReference type="SAM" id="MobiDB-lite"/>
    </source>
</evidence>
<feature type="compositionally biased region" description="Low complexity" evidence="1">
    <location>
        <begin position="25"/>
        <end position="45"/>
    </location>
</feature>
<evidence type="ECO:0000313" key="3">
    <source>
        <dbReference type="Proteomes" id="UP001345691"/>
    </source>
</evidence>
<dbReference type="Proteomes" id="UP001345691">
    <property type="component" value="Unassembled WGS sequence"/>
</dbReference>
<proteinExistence type="predicted"/>
<dbReference type="EMBL" id="JAVRRF010000016">
    <property type="protein sequence ID" value="KAK5057228.1"/>
    <property type="molecule type" value="Genomic_DNA"/>
</dbReference>
<accession>A0ABR0J6B9</accession>
<gene>
    <name evidence="2" type="ORF">LTR69_007267</name>
</gene>
<name>A0ABR0J6B9_9EURO</name>
<reference evidence="2 3" key="1">
    <citation type="submission" date="2023-08" db="EMBL/GenBank/DDBJ databases">
        <title>Black Yeasts Isolated from many extreme environments.</title>
        <authorList>
            <person name="Coleine C."/>
            <person name="Stajich J.E."/>
            <person name="Selbmann L."/>
        </authorList>
    </citation>
    <scope>NUCLEOTIDE SEQUENCE [LARGE SCALE GENOMIC DNA]</scope>
    <source>
        <strain evidence="2 3">CCFEE 6328</strain>
    </source>
</reference>
<protein>
    <submittedName>
        <fullName evidence="2">Uncharacterized protein</fullName>
    </submittedName>
</protein>
<feature type="compositionally biased region" description="Basic and acidic residues" evidence="1">
    <location>
        <begin position="67"/>
        <end position="77"/>
    </location>
</feature>
<organism evidence="2 3">
    <name type="scientific">Exophiala sideris</name>
    <dbReference type="NCBI Taxonomy" id="1016849"/>
    <lineage>
        <taxon>Eukaryota</taxon>
        <taxon>Fungi</taxon>
        <taxon>Dikarya</taxon>
        <taxon>Ascomycota</taxon>
        <taxon>Pezizomycotina</taxon>
        <taxon>Eurotiomycetes</taxon>
        <taxon>Chaetothyriomycetidae</taxon>
        <taxon>Chaetothyriales</taxon>
        <taxon>Herpotrichiellaceae</taxon>
        <taxon>Exophiala</taxon>
    </lineage>
</organism>